<evidence type="ECO:0000256" key="1">
    <source>
        <dbReference type="ARBA" id="ARBA00004479"/>
    </source>
</evidence>
<dbReference type="SMART" id="SM00409">
    <property type="entry name" value="IG"/>
    <property type="match status" value="6"/>
</dbReference>
<evidence type="ECO:0000256" key="3">
    <source>
        <dbReference type="ARBA" id="ARBA00023157"/>
    </source>
</evidence>
<dbReference type="InterPro" id="IPR003961">
    <property type="entry name" value="FN3_dom"/>
</dbReference>
<evidence type="ECO:0000259" key="7">
    <source>
        <dbReference type="PROSITE" id="PS50835"/>
    </source>
</evidence>
<dbReference type="Gene3D" id="2.60.40.10">
    <property type="entry name" value="Immunoglobulins"/>
    <property type="match status" value="8"/>
</dbReference>
<dbReference type="GO" id="GO:0050839">
    <property type="term" value="F:cell adhesion molecule binding"/>
    <property type="evidence" value="ECO:0007669"/>
    <property type="project" value="TreeGrafter"/>
</dbReference>
<keyword evidence="5" id="KW-0393">Immunoglobulin domain</keyword>
<dbReference type="PANTHER" id="PTHR11640:SF136">
    <property type="entry name" value="NEPHRIN"/>
    <property type="match status" value="1"/>
</dbReference>
<dbReference type="AlphaFoldDB" id="A0A915MRN9"/>
<dbReference type="InterPro" id="IPR003598">
    <property type="entry name" value="Ig_sub2"/>
</dbReference>
<dbReference type="InterPro" id="IPR036116">
    <property type="entry name" value="FN3_sf"/>
</dbReference>
<evidence type="ECO:0000256" key="4">
    <source>
        <dbReference type="ARBA" id="ARBA00023180"/>
    </source>
</evidence>
<feature type="domain" description="Ig-like" evidence="7">
    <location>
        <begin position="651"/>
        <end position="738"/>
    </location>
</feature>
<dbReference type="WBParaSite" id="scaffold4679_cov255.g8536">
    <property type="protein sequence ID" value="scaffold4679_cov255.g8536"/>
    <property type="gene ID" value="scaffold4679_cov255.g8536"/>
</dbReference>
<feature type="domain" description="Ig-like" evidence="7">
    <location>
        <begin position="446"/>
        <end position="540"/>
    </location>
</feature>
<name>A0A915MRN9_MELJA</name>
<dbReference type="SUPFAM" id="SSF49265">
    <property type="entry name" value="Fibronectin type III"/>
    <property type="match status" value="1"/>
</dbReference>
<feature type="domain" description="Ig-like" evidence="7">
    <location>
        <begin position="559"/>
        <end position="644"/>
    </location>
</feature>
<feature type="compositionally biased region" description="Gly residues" evidence="6">
    <location>
        <begin position="1031"/>
        <end position="1042"/>
    </location>
</feature>
<proteinExistence type="predicted"/>
<keyword evidence="3" id="KW-1015">Disulfide bond</keyword>
<evidence type="ECO:0000256" key="6">
    <source>
        <dbReference type="SAM" id="MobiDB-lite"/>
    </source>
</evidence>
<keyword evidence="4" id="KW-0325">Glycoprotein</keyword>
<evidence type="ECO:0000313" key="10">
    <source>
        <dbReference type="WBParaSite" id="scaffold4679_cov255.g8536"/>
    </source>
</evidence>
<dbReference type="InterPro" id="IPR013162">
    <property type="entry name" value="CD80_C2-set"/>
</dbReference>
<dbReference type="InterPro" id="IPR013783">
    <property type="entry name" value="Ig-like_fold"/>
</dbReference>
<accession>A0A915MRN9</accession>
<dbReference type="GO" id="GO:0098609">
    <property type="term" value="P:cell-cell adhesion"/>
    <property type="evidence" value="ECO:0007669"/>
    <property type="project" value="TreeGrafter"/>
</dbReference>
<comment type="subcellular location">
    <subcellularLocation>
        <location evidence="1">Membrane</location>
        <topology evidence="1">Single-pass type I membrane protein</topology>
    </subcellularLocation>
</comment>
<organism evidence="9 10">
    <name type="scientific">Meloidogyne javanica</name>
    <name type="common">Root-knot nematode worm</name>
    <dbReference type="NCBI Taxonomy" id="6303"/>
    <lineage>
        <taxon>Eukaryota</taxon>
        <taxon>Metazoa</taxon>
        <taxon>Ecdysozoa</taxon>
        <taxon>Nematoda</taxon>
        <taxon>Chromadorea</taxon>
        <taxon>Rhabditida</taxon>
        <taxon>Tylenchina</taxon>
        <taxon>Tylenchomorpha</taxon>
        <taxon>Tylenchoidea</taxon>
        <taxon>Meloidogynidae</taxon>
        <taxon>Meloidogyninae</taxon>
        <taxon>Meloidogyne</taxon>
        <taxon>Meloidogyne incognita group</taxon>
    </lineage>
</organism>
<sequence length="1042" mass="115191">MPLILNLLNLFSSKIHLVLFTLWLYSLNVETRKIHFKELPKNYSAIIGSDILLECSIAQTDSPFQIQWYTKDRIMDKEKDDDIVPGFSGRYKLLKESNDELNLAISNLTLDDDGKFQCQVIGPNGVFLRSHDFVEVLVPPRIVRFENFQSGQTLIVNEGSQINLTCISEQSKPQADVNIFLNGKKATENIFRNFISLKNGTINTFASLVLRPGKIHHNIVISCEATHSETSTKMRDFITLDVYYSSDRPKIDLIGGTNGGDTPLLAGQNITLLCIAEGGNPPPQLLWSNNQKGQLNSTFVFDESSQGFVTQSNITIDSTMLLHGQNEILVACIASNGVELPVQKSHIIRVLSPPSHPVISESETNTVPLEGVLYNLTCESQGGHPFATISWFRGVEKNTLNGDSSISTLTLLLDRAMNGQQIRCEAENGATDLPLIVKKNLVVLFPPIQVRVKPTRNVHMIANSPTELSCTIPSSNPMAELSWEFPNTVDKQLTISRNGEQIRKSSKPVGEYHGYEAENIIQFTPTEAMDGAEVRCIASHHLWNEKKYGTFALDIKYPPRIPIEGQMSILVREGQSFEENITIYANPRVNAYAWRKDGFTIDRSIGTIFVRQSVIGGIGVTKEDTGIYTLLVSNGVGTANATISLVVEYSARIVRINNPVIASIGEDIVLECEVDGNPLKLGMIRWFRGQEEVKPFVLEQHRSVLRIIATHENSGAYTCLVDNGIGKNRLGHAHSFISVGPPSAPEQPSEIEIINITNTSASISWIPGFDGGSEQLFELIYQDMDENQLFTLNTSLSNIILNDLKTKHGYSLQIRAINARGDISDLTQPLMFHTLEEMPQNNGGIGDNMLLKEVPSTYYSNGGNALIHHDLQQQHFYNQNNCVISEDPLADHYARFQRQDIQNVNFNNQNGMVNFSSMGPVFDKNLSYQALPNPDPYPYNNGSVDGRHYSGYVPSGVSYAANTTTTDSFNNNINGTCNSNNNSLQRRTTTLMRTFQDYNNGGVVNYDSSSTAKGSKGAGSRSIISGRDSIRGGGSAGGGEFL</sequence>
<dbReference type="PROSITE" id="PS50835">
    <property type="entry name" value="IG_LIKE"/>
    <property type="match status" value="7"/>
</dbReference>
<feature type="compositionally biased region" description="Low complexity" evidence="6">
    <location>
        <begin position="1008"/>
        <end position="1027"/>
    </location>
</feature>
<dbReference type="Pfam" id="PF08205">
    <property type="entry name" value="C2-set_2"/>
    <property type="match status" value="2"/>
</dbReference>
<reference evidence="10" key="1">
    <citation type="submission" date="2022-11" db="UniProtKB">
        <authorList>
            <consortium name="WormBaseParasite"/>
        </authorList>
    </citation>
    <scope>IDENTIFICATION</scope>
</reference>
<dbReference type="InterPro" id="IPR036179">
    <property type="entry name" value="Ig-like_dom_sf"/>
</dbReference>
<dbReference type="SUPFAM" id="SSF48726">
    <property type="entry name" value="Immunoglobulin"/>
    <property type="match status" value="7"/>
</dbReference>
<dbReference type="SMART" id="SM00408">
    <property type="entry name" value="IGc2"/>
    <property type="match status" value="2"/>
</dbReference>
<feature type="domain" description="Fibronectin type-III" evidence="8">
    <location>
        <begin position="747"/>
        <end position="837"/>
    </location>
</feature>
<dbReference type="GO" id="GO:0005886">
    <property type="term" value="C:plasma membrane"/>
    <property type="evidence" value="ECO:0007669"/>
    <property type="project" value="TreeGrafter"/>
</dbReference>
<dbReference type="CDD" id="cd00096">
    <property type="entry name" value="Ig"/>
    <property type="match status" value="1"/>
</dbReference>
<dbReference type="Proteomes" id="UP000887561">
    <property type="component" value="Unplaced"/>
</dbReference>
<feature type="domain" description="Ig-like" evidence="7">
    <location>
        <begin position="249"/>
        <end position="348"/>
    </location>
</feature>
<evidence type="ECO:0000313" key="9">
    <source>
        <dbReference type="Proteomes" id="UP000887561"/>
    </source>
</evidence>
<keyword evidence="9" id="KW-1185">Reference proteome</keyword>
<dbReference type="Pfam" id="PF13927">
    <property type="entry name" value="Ig_3"/>
    <property type="match status" value="2"/>
</dbReference>
<dbReference type="PANTHER" id="PTHR11640">
    <property type="entry name" value="NEPHRIN"/>
    <property type="match status" value="1"/>
</dbReference>
<feature type="region of interest" description="Disordered" evidence="6">
    <location>
        <begin position="1008"/>
        <end position="1042"/>
    </location>
</feature>
<dbReference type="Pfam" id="PF00041">
    <property type="entry name" value="fn3"/>
    <property type="match status" value="1"/>
</dbReference>
<feature type="domain" description="Ig-like" evidence="7">
    <location>
        <begin position="48"/>
        <end position="120"/>
    </location>
</feature>
<dbReference type="PROSITE" id="PS50853">
    <property type="entry name" value="FN3"/>
    <property type="match status" value="1"/>
</dbReference>
<evidence type="ECO:0000259" key="8">
    <source>
        <dbReference type="PROSITE" id="PS50853"/>
    </source>
</evidence>
<feature type="domain" description="Ig-like" evidence="7">
    <location>
        <begin position="357"/>
        <end position="442"/>
    </location>
</feature>
<evidence type="ECO:0000256" key="5">
    <source>
        <dbReference type="ARBA" id="ARBA00023319"/>
    </source>
</evidence>
<evidence type="ECO:0000256" key="2">
    <source>
        <dbReference type="ARBA" id="ARBA00023136"/>
    </source>
</evidence>
<feature type="domain" description="Ig-like" evidence="7">
    <location>
        <begin position="140"/>
        <end position="239"/>
    </location>
</feature>
<dbReference type="InterPro" id="IPR051275">
    <property type="entry name" value="Cell_adhesion_signaling"/>
</dbReference>
<dbReference type="InterPro" id="IPR003599">
    <property type="entry name" value="Ig_sub"/>
</dbReference>
<dbReference type="CDD" id="cd00063">
    <property type="entry name" value="FN3"/>
    <property type="match status" value="1"/>
</dbReference>
<protein>
    <submittedName>
        <fullName evidence="10">Nephrin</fullName>
    </submittedName>
</protein>
<dbReference type="InterPro" id="IPR007110">
    <property type="entry name" value="Ig-like_dom"/>
</dbReference>
<keyword evidence="2" id="KW-0472">Membrane</keyword>
<dbReference type="SMART" id="SM00060">
    <property type="entry name" value="FN3"/>
    <property type="match status" value="1"/>
</dbReference>
<dbReference type="GO" id="GO:0005911">
    <property type="term" value="C:cell-cell junction"/>
    <property type="evidence" value="ECO:0007669"/>
    <property type="project" value="TreeGrafter"/>
</dbReference>